<gene>
    <name evidence="11" type="primary">rub</name>
    <name evidence="11" type="ORF">SAMEA3906487_00743</name>
</gene>
<evidence type="ECO:0000256" key="6">
    <source>
        <dbReference type="ARBA" id="ARBA00022982"/>
    </source>
</evidence>
<evidence type="ECO:0000313" key="12">
    <source>
        <dbReference type="Proteomes" id="UP000076825"/>
    </source>
</evidence>
<dbReference type="Proteomes" id="UP000076825">
    <property type="component" value="Chromosome 1"/>
</dbReference>
<feature type="domain" description="Rubredoxin-like" evidence="10">
    <location>
        <begin position="1"/>
        <end position="52"/>
    </location>
</feature>
<dbReference type="PROSITE" id="PS00202">
    <property type="entry name" value="RUBREDOXIN"/>
    <property type="match status" value="1"/>
</dbReference>
<evidence type="ECO:0000256" key="4">
    <source>
        <dbReference type="ARBA" id="ARBA00022448"/>
    </source>
</evidence>
<reference evidence="11 12" key="1">
    <citation type="submission" date="2016-04" db="EMBL/GenBank/DDBJ databases">
        <authorList>
            <consortium name="Pathogen Informatics"/>
        </authorList>
    </citation>
    <scope>NUCLEOTIDE SEQUENCE [LARGE SCALE GENOMIC DNA]</scope>
    <source>
        <strain evidence="11 12">H044680328</strain>
    </source>
</reference>
<dbReference type="InterPro" id="IPR024935">
    <property type="entry name" value="Rubredoxin_dom"/>
</dbReference>
<feature type="binding site" evidence="9">
    <location>
        <position position="6"/>
    </location>
    <ligand>
        <name>Fe cation</name>
        <dbReference type="ChEBI" id="CHEBI:24875"/>
    </ligand>
</feature>
<dbReference type="GO" id="GO:0005506">
    <property type="term" value="F:iron ion binding"/>
    <property type="evidence" value="ECO:0007669"/>
    <property type="project" value="InterPro"/>
</dbReference>
<dbReference type="PIRSF" id="PIRSF000071">
    <property type="entry name" value="Rubredoxin"/>
    <property type="match status" value="1"/>
</dbReference>
<dbReference type="InterPro" id="IPR024934">
    <property type="entry name" value="Rubredoxin-like_dom"/>
</dbReference>
<keyword evidence="7 8" id="KW-0408">Iron</keyword>
<feature type="binding site" evidence="9">
    <location>
        <position position="39"/>
    </location>
    <ligand>
        <name>Fe cation</name>
        <dbReference type="ChEBI" id="CHEBI:24875"/>
    </ligand>
</feature>
<dbReference type="FunFam" id="2.20.28.10:FF:000001">
    <property type="entry name" value="Rubredoxin"/>
    <property type="match status" value="1"/>
</dbReference>
<dbReference type="Pfam" id="PF00301">
    <property type="entry name" value="Rubredoxin"/>
    <property type="match status" value="1"/>
</dbReference>
<feature type="binding site" evidence="9">
    <location>
        <position position="42"/>
    </location>
    <ligand>
        <name>Fe cation</name>
        <dbReference type="ChEBI" id="CHEBI:24875"/>
    </ligand>
</feature>
<evidence type="ECO:0000259" key="10">
    <source>
        <dbReference type="PROSITE" id="PS50903"/>
    </source>
</evidence>
<evidence type="ECO:0000256" key="2">
    <source>
        <dbReference type="ARBA" id="ARBA00004933"/>
    </source>
</evidence>
<keyword evidence="5 8" id="KW-0479">Metal-binding</keyword>
<dbReference type="InterPro" id="IPR024922">
    <property type="entry name" value="Rubredoxin"/>
</dbReference>
<proteinExistence type="inferred from homology"/>
<protein>
    <recommendedName>
        <fullName evidence="8">Rubredoxin</fullName>
    </recommendedName>
</protein>
<dbReference type="AlphaFoldDB" id="A0A157QGF1"/>
<comment type="function">
    <text evidence="1">Involved in the hydrocarbon hydroxylating system, which transfers electrons from NADH to rubredoxin reductase and then through rubredoxin to alkane 1 monooxygenase.</text>
</comment>
<evidence type="ECO:0000256" key="8">
    <source>
        <dbReference type="PIRNR" id="PIRNR000071"/>
    </source>
</evidence>
<evidence type="ECO:0000256" key="9">
    <source>
        <dbReference type="PIRSR" id="PIRSR000071-1"/>
    </source>
</evidence>
<keyword evidence="4 8" id="KW-0813">Transport</keyword>
<organism evidence="11 12">
    <name type="scientific">Bordetella trematum</name>
    <dbReference type="NCBI Taxonomy" id="123899"/>
    <lineage>
        <taxon>Bacteria</taxon>
        <taxon>Pseudomonadati</taxon>
        <taxon>Pseudomonadota</taxon>
        <taxon>Betaproteobacteria</taxon>
        <taxon>Burkholderiales</taxon>
        <taxon>Alcaligenaceae</taxon>
        <taxon>Bordetella</taxon>
    </lineage>
</organism>
<dbReference type="SUPFAM" id="SSF57802">
    <property type="entry name" value="Rubredoxin-like"/>
    <property type="match status" value="1"/>
</dbReference>
<dbReference type="KEGG" id="btrm:SAMEA390648700743"/>
<feature type="binding site" evidence="9">
    <location>
        <position position="9"/>
    </location>
    <ligand>
        <name>Fe cation</name>
        <dbReference type="ChEBI" id="CHEBI:24875"/>
    </ligand>
</feature>
<dbReference type="PANTHER" id="PTHR47627:SF1">
    <property type="entry name" value="RUBREDOXIN-1-RELATED"/>
    <property type="match status" value="1"/>
</dbReference>
<evidence type="ECO:0000256" key="1">
    <source>
        <dbReference type="ARBA" id="ARBA00002792"/>
    </source>
</evidence>
<dbReference type="STRING" id="123899.SAMEA3906487_00743"/>
<evidence type="ECO:0000313" key="11">
    <source>
        <dbReference type="EMBL" id="SAI67439.1"/>
    </source>
</evidence>
<evidence type="ECO:0000256" key="7">
    <source>
        <dbReference type="ARBA" id="ARBA00023004"/>
    </source>
</evidence>
<keyword evidence="6 8" id="KW-0249">Electron transport</keyword>
<dbReference type="PRINTS" id="PR00163">
    <property type="entry name" value="RUBREDOXIN"/>
</dbReference>
<dbReference type="InterPro" id="IPR050526">
    <property type="entry name" value="Rubredoxin_ET"/>
</dbReference>
<dbReference type="EMBL" id="LT546645">
    <property type="protein sequence ID" value="SAI67439.1"/>
    <property type="molecule type" value="Genomic_DNA"/>
</dbReference>
<dbReference type="RefSeq" id="WP_025515484.1">
    <property type="nucleotide sequence ID" value="NZ_CP016340.1"/>
</dbReference>
<dbReference type="GO" id="GO:0043448">
    <property type="term" value="P:alkane catabolic process"/>
    <property type="evidence" value="ECO:0007669"/>
    <property type="project" value="TreeGrafter"/>
</dbReference>
<evidence type="ECO:0000256" key="3">
    <source>
        <dbReference type="ARBA" id="ARBA00005337"/>
    </source>
</evidence>
<evidence type="ECO:0000256" key="5">
    <source>
        <dbReference type="ARBA" id="ARBA00022723"/>
    </source>
</evidence>
<keyword evidence="12" id="KW-1185">Reference proteome</keyword>
<dbReference type="OrthoDB" id="9800607at2"/>
<dbReference type="PANTHER" id="PTHR47627">
    <property type="entry name" value="RUBREDOXIN"/>
    <property type="match status" value="1"/>
</dbReference>
<comment type="cofactor">
    <cofactor evidence="8 9">
        <name>Fe(3+)</name>
        <dbReference type="ChEBI" id="CHEBI:29034"/>
    </cofactor>
    <text evidence="8 9">Binds 1 Fe(3+) ion per subunit.</text>
</comment>
<comment type="similarity">
    <text evidence="3 8">Belongs to the rubredoxin family.</text>
</comment>
<dbReference type="Gene3D" id="2.20.28.10">
    <property type="match status" value="1"/>
</dbReference>
<dbReference type="PROSITE" id="PS50903">
    <property type="entry name" value="RUBREDOXIN_LIKE"/>
    <property type="match status" value="1"/>
</dbReference>
<sequence>MRTWMCLICGWVYDEESGLPDEGIAPGTRWEDVPPNWVCPECGARKEDFELMEI</sequence>
<name>A0A157QGF1_9BORD</name>
<dbReference type="PATRIC" id="fig|123899.6.peg.716"/>
<dbReference type="InterPro" id="IPR018527">
    <property type="entry name" value="Rubredoxin_Fe_BS"/>
</dbReference>
<dbReference type="GeneID" id="56587851"/>
<comment type="pathway">
    <text evidence="2">Hydrocarbon metabolism; alkane degradation.</text>
</comment>
<accession>A0A157QGF1</accession>
<dbReference type="CDD" id="cd00730">
    <property type="entry name" value="rubredoxin"/>
    <property type="match status" value="1"/>
</dbReference>
<dbReference type="GO" id="GO:0009055">
    <property type="term" value="F:electron transfer activity"/>
    <property type="evidence" value="ECO:0007669"/>
    <property type="project" value="InterPro"/>
</dbReference>